<accession>A0ABQ1HA39</accession>
<evidence type="ECO:0000313" key="4">
    <source>
        <dbReference type="Proteomes" id="UP000658793"/>
    </source>
</evidence>
<feature type="domain" description="Peptidase M1 membrane alanine aminopeptidase" evidence="2">
    <location>
        <begin position="360"/>
        <end position="507"/>
    </location>
</feature>
<feature type="chain" id="PRO_5045083838" evidence="1">
    <location>
        <begin position="20"/>
        <end position="624"/>
    </location>
</feature>
<gene>
    <name evidence="3" type="ORF">GCM10008015_05500</name>
</gene>
<evidence type="ECO:0000259" key="2">
    <source>
        <dbReference type="Pfam" id="PF01433"/>
    </source>
</evidence>
<proteinExistence type="predicted"/>
<dbReference type="InterPro" id="IPR027268">
    <property type="entry name" value="Peptidase_M4/M1_CTD_sf"/>
</dbReference>
<dbReference type="Proteomes" id="UP000658793">
    <property type="component" value="Unassembled WGS sequence"/>
</dbReference>
<keyword evidence="4" id="KW-1185">Reference proteome</keyword>
<evidence type="ECO:0000256" key="1">
    <source>
        <dbReference type="SAM" id="SignalP"/>
    </source>
</evidence>
<organism evidence="3 4">
    <name type="scientific">Flavobacterium palustre</name>
    <dbReference type="NCBI Taxonomy" id="1476463"/>
    <lineage>
        <taxon>Bacteria</taxon>
        <taxon>Pseudomonadati</taxon>
        <taxon>Bacteroidota</taxon>
        <taxon>Flavobacteriia</taxon>
        <taxon>Flavobacteriales</taxon>
        <taxon>Flavobacteriaceae</taxon>
        <taxon>Flavobacterium</taxon>
    </lineage>
</organism>
<dbReference type="EMBL" id="BMGA01000001">
    <property type="protein sequence ID" value="GGA67676.1"/>
    <property type="molecule type" value="Genomic_DNA"/>
</dbReference>
<dbReference type="Pfam" id="PF01433">
    <property type="entry name" value="Peptidase_M1"/>
    <property type="match status" value="1"/>
</dbReference>
<feature type="signal peptide" evidence="1">
    <location>
        <begin position="1"/>
        <end position="19"/>
    </location>
</feature>
<dbReference type="Gene3D" id="1.10.390.10">
    <property type="entry name" value="Neutral Protease Domain 2"/>
    <property type="match status" value="1"/>
</dbReference>
<dbReference type="InterPro" id="IPR034015">
    <property type="entry name" value="M1_LTA4H"/>
</dbReference>
<keyword evidence="1" id="KW-0732">Signal</keyword>
<dbReference type="PANTHER" id="PTHR45726">
    <property type="entry name" value="LEUKOTRIENE A-4 HYDROLASE"/>
    <property type="match status" value="1"/>
</dbReference>
<protein>
    <submittedName>
        <fullName evidence="3">Peptidase M1</fullName>
    </submittedName>
</protein>
<reference evidence="4" key="1">
    <citation type="journal article" date="2019" name="Int. J. Syst. Evol. Microbiol.">
        <title>The Global Catalogue of Microorganisms (GCM) 10K type strain sequencing project: providing services to taxonomists for standard genome sequencing and annotation.</title>
        <authorList>
            <consortium name="The Broad Institute Genomics Platform"/>
            <consortium name="The Broad Institute Genome Sequencing Center for Infectious Disease"/>
            <person name="Wu L."/>
            <person name="Ma J."/>
        </authorList>
    </citation>
    <scope>NUCLEOTIDE SEQUENCE [LARGE SCALE GENOMIC DNA]</scope>
    <source>
        <strain evidence="4">CGMCC 1.12811</strain>
    </source>
</reference>
<comment type="caution">
    <text evidence="3">The sequence shown here is derived from an EMBL/GenBank/DDBJ whole genome shotgun (WGS) entry which is preliminary data.</text>
</comment>
<sequence>MRTILLTACIVWNSFSLFAQNTTYWQQKADYKMDVVMDVNNFRYQGKQQLIYTNNSPDTLKKVYYHLYNNAFQPGSEMDFRVRNIKDPDARMITKTNIDGVEVKESRLKNLKADEIGYLNIRNFKQDGIATGIKTTGTILEVVLAKPILPHSKTTFTLDFDGQVPVQIRRSGRNNSEGVALSMTQWYPKIAEFDFEGWHTDPYIAREFHGVWSDFDVKITIDKDYVLGGTGYLQNPNQIGHGYQDKGVQVVYPKKTKKLSWHFIAPMVHDFSWAADKEYLHDIVKGPNNVDLHFLYKNNPKIIENWKKLQPLMVKAMDLYNKNIGNYPYKQYSFIQGGDGGMEYAMCTLILGNGTLEGIFGTATHELGHSWFQHILASNESKHPWMDEGFTTYVENLIKNEMAVVKAPNPFKQNYLLYTNLVNSGKEQPQTTHSDRYDENRPYSISSYIKGSIFLSQLGYLIGQDKLAETIKRFYRDFKFKHPTPNDIKRTAERVSGAELDWYLTDWTQTTNTIDYGITAITENGQETIVNLERIGRIPMPIDIQLEYVDGTIESFYIPLRMMYFEKANPNPAIKRTVLNDWTWANPKYEFTIPKPKNSIKKITIDPSGLMADVKLENNSFEVK</sequence>
<dbReference type="InterPro" id="IPR014782">
    <property type="entry name" value="Peptidase_M1_dom"/>
</dbReference>
<dbReference type="SUPFAM" id="SSF55486">
    <property type="entry name" value="Metalloproteases ('zincins'), catalytic domain"/>
    <property type="match status" value="1"/>
</dbReference>
<dbReference type="RefSeq" id="WP_188492197.1">
    <property type="nucleotide sequence ID" value="NZ_BMGA01000001.1"/>
</dbReference>
<dbReference type="PANTHER" id="PTHR45726:SF3">
    <property type="entry name" value="LEUKOTRIENE A-4 HYDROLASE"/>
    <property type="match status" value="1"/>
</dbReference>
<evidence type="ECO:0000313" key="3">
    <source>
        <dbReference type="EMBL" id="GGA67676.1"/>
    </source>
</evidence>
<dbReference type="CDD" id="cd09604">
    <property type="entry name" value="M1_APN_like"/>
    <property type="match status" value="1"/>
</dbReference>
<name>A0ABQ1HA39_9FLAO</name>